<evidence type="ECO:0000256" key="6">
    <source>
        <dbReference type="ARBA" id="ARBA00023125"/>
    </source>
</evidence>
<dbReference type="InterPro" id="IPR004333">
    <property type="entry name" value="SBP_dom"/>
</dbReference>
<dbReference type="Pfam" id="PF03110">
    <property type="entry name" value="SBP"/>
    <property type="match status" value="1"/>
</dbReference>
<proteinExistence type="predicted"/>
<dbReference type="SUPFAM" id="SSF103612">
    <property type="entry name" value="SBT domain"/>
    <property type="match status" value="1"/>
</dbReference>
<keyword evidence="4" id="KW-0862">Zinc</keyword>
<dbReference type="PROSITE" id="PS51141">
    <property type="entry name" value="ZF_SBP"/>
    <property type="match status" value="1"/>
</dbReference>
<evidence type="ECO:0000256" key="7">
    <source>
        <dbReference type="ARBA" id="ARBA00023163"/>
    </source>
</evidence>
<keyword evidence="8" id="KW-0539">Nucleus</keyword>
<comment type="caution">
    <text evidence="11">The sequence shown here is derived from an EMBL/GenBank/DDBJ whole genome shotgun (WGS) entry which is preliminary data.</text>
</comment>
<evidence type="ECO:0000313" key="12">
    <source>
        <dbReference type="Proteomes" id="UP000734854"/>
    </source>
</evidence>
<keyword evidence="6" id="KW-0238">DNA-binding</keyword>
<keyword evidence="2" id="KW-0479">Metal-binding</keyword>
<dbReference type="PANTHER" id="PTHR31251:SF74">
    <property type="entry name" value="SQUAMOSA PROMOTER-BINDING-LIKE PROTEIN 2"/>
    <property type="match status" value="1"/>
</dbReference>
<keyword evidence="5" id="KW-0805">Transcription regulation</keyword>
<keyword evidence="7" id="KW-0804">Transcription</keyword>
<keyword evidence="3 9" id="KW-0863">Zinc-finger</keyword>
<dbReference type="InterPro" id="IPR036893">
    <property type="entry name" value="SBP_sf"/>
</dbReference>
<evidence type="ECO:0000313" key="11">
    <source>
        <dbReference type="EMBL" id="KAG6501068.1"/>
    </source>
</evidence>
<evidence type="ECO:0000256" key="1">
    <source>
        <dbReference type="ARBA" id="ARBA00004123"/>
    </source>
</evidence>
<evidence type="ECO:0000259" key="10">
    <source>
        <dbReference type="PROSITE" id="PS51141"/>
    </source>
</evidence>
<evidence type="ECO:0000256" key="5">
    <source>
        <dbReference type="ARBA" id="ARBA00023015"/>
    </source>
</evidence>
<sequence length="527" mass="57845">MSNEYKSECLDSQRARCLLPRRAQRSLEEAAVVLGAAAPGSTAPLCPAPFRSTAKLLTGPLQRGGEREGEMWDLDAGIPPAIASTAQRKTPSIGCKDLLDGLGSKTPFQWDWGSPVAFTGREIDIPKDAQEIDLRIEDLCSSGCGASSVLELSNWSDKSSLYASIGSLSDTERRKPELNIQPTERTLQFSDKIIYPWVVDSQTSPIAVETGHPKEPLTGLKLGRNFEDVDAENNIKNFPSASLASSSATIKKSRLSQQNVLSPYCLVDGCNIDLTTAKEYHRKHKICESHSKSPKVIIAGQARRFFDHRLFLSDDERKMDLVFGQAPMGSSSWDGLTSFHLRQPEESRIKSNKAGCTDRQLQFSTTRTHIGSTACDELNKLLPSKGTTAEVLNQDMGAFVFSPNSERALDLRHALSLLSNDSCGPAERLQISGIKFIDANHTSIADPTTAITNSICCKHHMEALFQIPKNSICLTIALILILRFRFNVRSLAIPFTDATFGLIDSSYLQLMNGPKCGKLIPSPRFVE</sequence>
<evidence type="ECO:0000256" key="9">
    <source>
        <dbReference type="PROSITE-ProRule" id="PRU00470"/>
    </source>
</evidence>
<dbReference type="Gene3D" id="4.10.1100.10">
    <property type="entry name" value="Transcription factor, SBP-box domain"/>
    <property type="match status" value="1"/>
</dbReference>
<name>A0A8J5KVM0_ZINOF</name>
<evidence type="ECO:0000256" key="4">
    <source>
        <dbReference type="ARBA" id="ARBA00022833"/>
    </source>
</evidence>
<dbReference type="EMBL" id="JACMSC010000011">
    <property type="protein sequence ID" value="KAG6501068.1"/>
    <property type="molecule type" value="Genomic_DNA"/>
</dbReference>
<keyword evidence="12" id="KW-1185">Reference proteome</keyword>
<comment type="subcellular location">
    <subcellularLocation>
        <location evidence="1">Nucleus</location>
    </subcellularLocation>
</comment>
<dbReference type="InterPro" id="IPR044817">
    <property type="entry name" value="SBP-like"/>
</dbReference>
<dbReference type="Proteomes" id="UP000734854">
    <property type="component" value="Unassembled WGS sequence"/>
</dbReference>
<dbReference type="AlphaFoldDB" id="A0A8J5KVM0"/>
<organism evidence="11 12">
    <name type="scientific">Zingiber officinale</name>
    <name type="common">Ginger</name>
    <name type="synonym">Amomum zingiber</name>
    <dbReference type="NCBI Taxonomy" id="94328"/>
    <lineage>
        <taxon>Eukaryota</taxon>
        <taxon>Viridiplantae</taxon>
        <taxon>Streptophyta</taxon>
        <taxon>Embryophyta</taxon>
        <taxon>Tracheophyta</taxon>
        <taxon>Spermatophyta</taxon>
        <taxon>Magnoliopsida</taxon>
        <taxon>Liliopsida</taxon>
        <taxon>Zingiberales</taxon>
        <taxon>Zingiberaceae</taxon>
        <taxon>Zingiber</taxon>
    </lineage>
</organism>
<dbReference type="PANTHER" id="PTHR31251">
    <property type="entry name" value="SQUAMOSA PROMOTER-BINDING-LIKE PROTEIN 4"/>
    <property type="match status" value="1"/>
</dbReference>
<reference evidence="11 12" key="1">
    <citation type="submission" date="2020-08" db="EMBL/GenBank/DDBJ databases">
        <title>Plant Genome Project.</title>
        <authorList>
            <person name="Zhang R.-G."/>
        </authorList>
    </citation>
    <scope>NUCLEOTIDE SEQUENCE [LARGE SCALE GENOMIC DNA]</scope>
    <source>
        <tissue evidence="11">Rhizome</tissue>
    </source>
</reference>
<feature type="domain" description="SBP-type" evidence="10">
    <location>
        <begin position="262"/>
        <end position="335"/>
    </location>
</feature>
<gene>
    <name evidence="11" type="ORF">ZIOFF_040935</name>
</gene>
<evidence type="ECO:0000256" key="2">
    <source>
        <dbReference type="ARBA" id="ARBA00022723"/>
    </source>
</evidence>
<dbReference type="GO" id="GO:0005634">
    <property type="term" value="C:nucleus"/>
    <property type="evidence" value="ECO:0007669"/>
    <property type="project" value="UniProtKB-SubCell"/>
</dbReference>
<protein>
    <recommendedName>
        <fullName evidence="10">SBP-type domain-containing protein</fullName>
    </recommendedName>
</protein>
<dbReference type="GO" id="GO:0003677">
    <property type="term" value="F:DNA binding"/>
    <property type="evidence" value="ECO:0007669"/>
    <property type="project" value="UniProtKB-KW"/>
</dbReference>
<accession>A0A8J5KVM0</accession>
<evidence type="ECO:0000256" key="3">
    <source>
        <dbReference type="ARBA" id="ARBA00022771"/>
    </source>
</evidence>
<dbReference type="GO" id="GO:0008270">
    <property type="term" value="F:zinc ion binding"/>
    <property type="evidence" value="ECO:0007669"/>
    <property type="project" value="UniProtKB-KW"/>
</dbReference>
<evidence type="ECO:0000256" key="8">
    <source>
        <dbReference type="ARBA" id="ARBA00023242"/>
    </source>
</evidence>